<sequence length="216" mass="23474">MYLHSSGVILPQLAAMSAYTLQSSNQTRRLDLAVALIEAFSSAVYCSLSKQTISTVLLPGLSYQDPGRNFGGKTVHTQIRSQNLLACSKTNSHLLSKVLNGPSSILTNDLLKFVISHDGCCAAAGPPCVFVVLNRCPTCLEPGMPLKHWCTAHAFFIEPLYLEPITSQFLLAHHDTIMAMIKGAESRVEPHQPIESLVQLGDMEHGEEDLGETEGL</sequence>
<dbReference type="AlphaFoldDB" id="A0A7R9B6M0"/>
<protein>
    <submittedName>
        <fullName evidence="1">Uncharacterized protein</fullName>
    </submittedName>
</protein>
<name>A0A7R9B6M0_TIMSH</name>
<accession>A0A7R9B6M0</accession>
<dbReference type="EMBL" id="OC008402">
    <property type="protein sequence ID" value="CAD7267104.1"/>
    <property type="molecule type" value="Genomic_DNA"/>
</dbReference>
<reference evidence="1" key="1">
    <citation type="submission" date="2020-11" db="EMBL/GenBank/DDBJ databases">
        <authorList>
            <person name="Tran Van P."/>
        </authorList>
    </citation>
    <scope>NUCLEOTIDE SEQUENCE</scope>
</reference>
<organism evidence="1">
    <name type="scientific">Timema shepardi</name>
    <name type="common">Walking stick</name>
    <dbReference type="NCBI Taxonomy" id="629360"/>
    <lineage>
        <taxon>Eukaryota</taxon>
        <taxon>Metazoa</taxon>
        <taxon>Ecdysozoa</taxon>
        <taxon>Arthropoda</taxon>
        <taxon>Hexapoda</taxon>
        <taxon>Insecta</taxon>
        <taxon>Pterygota</taxon>
        <taxon>Neoptera</taxon>
        <taxon>Polyneoptera</taxon>
        <taxon>Phasmatodea</taxon>
        <taxon>Timematodea</taxon>
        <taxon>Timematoidea</taxon>
        <taxon>Timematidae</taxon>
        <taxon>Timema</taxon>
    </lineage>
</organism>
<evidence type="ECO:0000313" key="1">
    <source>
        <dbReference type="EMBL" id="CAD7267104.1"/>
    </source>
</evidence>
<proteinExistence type="predicted"/>
<gene>
    <name evidence="1" type="ORF">TSIB3V08_LOCUS11118</name>
</gene>